<organism evidence="1 2">
    <name type="scientific">miniopterid betaherpesvirus 1</name>
    <dbReference type="NCBI Taxonomy" id="3070189"/>
    <lineage>
        <taxon>Viruses</taxon>
        <taxon>Duplodnaviria</taxon>
        <taxon>Heunggongvirae</taxon>
        <taxon>Peploviricota</taxon>
        <taxon>Herviviricetes</taxon>
        <taxon>Herpesvirales</taxon>
        <taxon>Orthoherpesviridae</taxon>
        <taxon>Betaherpesvirinae</taxon>
        <taxon>Quwivirus</taxon>
        <taxon>Quwivirus miniopteridbeta1</taxon>
    </lineage>
</organism>
<accession>I3VQE3</accession>
<sequence>MLTHRELRACVMSLCAWQLLIQSTSGNTVCSHKNYTSFDVGEPVTFSCDDGQSLSLYSCYDRRMKTITGSGSIGNTSVTRSEKKIESAVFDHTLIGWSACTSQNTCKRLVYIVGRHMVAAKYARYGGMDIFTCETPVPELVRLEMYVDGVSVTHRCFKYGNGSIGYIARLIRTAMCAAYLPCLGLSVPGTTFNLHQGGFNLARLNGHWDCYKNGVGKTSLRLIQNDVGGILSDRDNVTTPWDRSNVPVVCGWCVKIADEIIHISDVFRMNIFLGVHTHDTCTIAEYLDWSTGTFIPDVQTSHASATRGLGYLLIVMLYILLI</sequence>
<proteinExistence type="predicted"/>
<dbReference type="EMBL" id="JQ805139">
    <property type="protein sequence ID" value="AFK83987.1"/>
    <property type="molecule type" value="Genomic_DNA"/>
</dbReference>
<dbReference type="RefSeq" id="YP_010797176.1">
    <property type="nucleotide sequence ID" value="NC_076129.1"/>
</dbReference>
<name>I3VQE3_9BETA</name>
<protein>
    <submittedName>
        <fullName evidence="1">B149.10</fullName>
    </submittedName>
</protein>
<evidence type="ECO:0000313" key="1">
    <source>
        <dbReference type="EMBL" id="AFK83987.1"/>
    </source>
</evidence>
<keyword evidence="2" id="KW-1185">Reference proteome</keyword>
<evidence type="ECO:0000313" key="2">
    <source>
        <dbReference type="Proteomes" id="UP000103899"/>
    </source>
</evidence>
<reference evidence="1 2" key="1">
    <citation type="journal article" date="2012" name="J. Virol.">
        <title>A Novel Bat Herpesvirus Encodes Homologues of Major Histocompatibility Complex Classes I and II, C-Type Lectin, and a Unique Family of Immune-Related Genes.</title>
        <authorList>
            <person name="Zhang H."/>
            <person name="Todd S."/>
            <person name="Tachedjian M."/>
            <person name="Barr J.A."/>
            <person name="Luo M."/>
            <person name="Yu M."/>
            <person name="Marsh G.A."/>
            <person name="Crameri G."/>
            <person name="Wang L.F."/>
        </authorList>
    </citation>
    <scope>NUCLEOTIDE SEQUENCE [LARGE SCALE GENOMIC DNA]</scope>
    <source>
        <strain evidence="1">B7D8</strain>
    </source>
</reference>
<dbReference type="KEGG" id="vg:80534879"/>
<dbReference type="Proteomes" id="UP000103899">
    <property type="component" value="Segment"/>
</dbReference>
<dbReference type="GeneID" id="80534879"/>